<proteinExistence type="predicted"/>
<dbReference type="KEGG" id="minf:MESINF_1103"/>
<dbReference type="Proteomes" id="UP000250796">
    <property type="component" value="Chromosome MESINF"/>
</dbReference>
<dbReference type="SUPFAM" id="SSF53639">
    <property type="entry name" value="AraD/HMP-PK domain-like"/>
    <property type="match status" value="1"/>
</dbReference>
<dbReference type="GO" id="GO:0046872">
    <property type="term" value="F:metal ion binding"/>
    <property type="evidence" value="ECO:0007669"/>
    <property type="project" value="UniProtKB-KW"/>
</dbReference>
<keyword evidence="5" id="KW-1185">Reference proteome</keyword>
<keyword evidence="1" id="KW-0479">Metal-binding</keyword>
<feature type="domain" description="Class II aldolase/adducin N-terminal" evidence="3">
    <location>
        <begin position="7"/>
        <end position="184"/>
    </location>
</feature>
<dbReference type="EMBL" id="LS974202">
    <property type="protein sequence ID" value="SSC12547.1"/>
    <property type="molecule type" value="Genomic_DNA"/>
</dbReference>
<gene>
    <name evidence="4" type="ORF">MESINF_1103</name>
</gene>
<dbReference type="GO" id="GO:0016832">
    <property type="term" value="F:aldehyde-lyase activity"/>
    <property type="evidence" value="ECO:0007669"/>
    <property type="project" value="TreeGrafter"/>
</dbReference>
<dbReference type="InterPro" id="IPR036409">
    <property type="entry name" value="Aldolase_II/adducin_N_sf"/>
</dbReference>
<dbReference type="GO" id="GO:0019323">
    <property type="term" value="P:pentose catabolic process"/>
    <property type="evidence" value="ECO:0007669"/>
    <property type="project" value="TreeGrafter"/>
</dbReference>
<dbReference type="Pfam" id="PF00596">
    <property type="entry name" value="Aldolase_II"/>
    <property type="match status" value="1"/>
</dbReference>
<dbReference type="PANTHER" id="PTHR22789:SF0">
    <property type="entry name" value="3-OXO-TETRONATE 4-PHOSPHATE DECARBOXYLASE-RELATED"/>
    <property type="match status" value="1"/>
</dbReference>
<evidence type="ECO:0000313" key="4">
    <source>
        <dbReference type="EMBL" id="SSC12547.1"/>
    </source>
</evidence>
<dbReference type="AlphaFoldDB" id="A0A7Z7LEN1"/>
<accession>A0A7Z7LEN1</accession>
<evidence type="ECO:0000313" key="5">
    <source>
        <dbReference type="Proteomes" id="UP000250796"/>
    </source>
</evidence>
<evidence type="ECO:0000259" key="3">
    <source>
        <dbReference type="SMART" id="SM01007"/>
    </source>
</evidence>
<reference evidence="4 5" key="1">
    <citation type="submission" date="2017-01" db="EMBL/GenBank/DDBJ databases">
        <authorList>
            <person name="Erauso G."/>
        </authorList>
    </citation>
    <scope>NUCLEOTIDE SEQUENCE [LARGE SCALE GENOMIC DNA]</scope>
    <source>
        <strain evidence="4">MESINF1</strain>
    </source>
</reference>
<protein>
    <submittedName>
        <fullName evidence="4">Class II aldolase/adducin family protein</fullName>
    </submittedName>
</protein>
<dbReference type="InterPro" id="IPR050197">
    <property type="entry name" value="Aldolase_class_II_sugar_metab"/>
</dbReference>
<evidence type="ECO:0000256" key="1">
    <source>
        <dbReference type="ARBA" id="ARBA00022723"/>
    </source>
</evidence>
<name>A0A7Z7LEN1_9BACT</name>
<dbReference type="SMART" id="SM01007">
    <property type="entry name" value="Aldolase_II"/>
    <property type="match status" value="1"/>
</dbReference>
<dbReference type="GO" id="GO:0005829">
    <property type="term" value="C:cytosol"/>
    <property type="evidence" value="ECO:0007669"/>
    <property type="project" value="TreeGrafter"/>
</dbReference>
<dbReference type="RefSeq" id="WP_169698850.1">
    <property type="nucleotide sequence ID" value="NZ_LS974202.1"/>
</dbReference>
<evidence type="ECO:0000256" key="2">
    <source>
        <dbReference type="ARBA" id="ARBA00023239"/>
    </source>
</evidence>
<sequence length="214" mass="23830">MFEAEKKELIEYGIKVFKSGLVHGTGGNLSMRVGENGDMYLITPSGIDYEQIVPDDIVLIDMNGKVIEGKRRPSIEHGMHREIYKKRKDVNAIIHTHSLYSTALSITRQPLPQIESSVVLMRGQIEVADYARHGSMELAMNVVNALGDRKAVLMANHGQLAADESLAKALKTCVSVEHCAQIYILARSVGQVYPISPEKCDELREYIKTSYGQK</sequence>
<dbReference type="InterPro" id="IPR001303">
    <property type="entry name" value="Aldolase_II/adducin_N"/>
</dbReference>
<dbReference type="PANTHER" id="PTHR22789">
    <property type="entry name" value="FUCULOSE PHOSPHATE ALDOLASE"/>
    <property type="match status" value="1"/>
</dbReference>
<dbReference type="Gene3D" id="3.40.225.10">
    <property type="entry name" value="Class II aldolase/adducin N-terminal domain"/>
    <property type="match status" value="1"/>
</dbReference>
<organism evidence="4 5">
    <name type="scientific">Mesotoga infera</name>
    <dbReference type="NCBI Taxonomy" id="1236046"/>
    <lineage>
        <taxon>Bacteria</taxon>
        <taxon>Thermotogati</taxon>
        <taxon>Thermotogota</taxon>
        <taxon>Thermotogae</taxon>
        <taxon>Kosmotogales</taxon>
        <taxon>Kosmotogaceae</taxon>
        <taxon>Mesotoga</taxon>
    </lineage>
</organism>
<keyword evidence="2" id="KW-0456">Lyase</keyword>